<evidence type="ECO:0000313" key="8">
    <source>
        <dbReference type="Proteomes" id="UP001549320"/>
    </source>
</evidence>
<proteinExistence type="inferred from homology"/>
<protein>
    <submittedName>
        <fullName evidence="7">DNA-binding transcriptional MocR family regulator</fullName>
    </submittedName>
</protein>
<dbReference type="InterPro" id="IPR015424">
    <property type="entry name" value="PyrdxlP-dep_Trfase"/>
</dbReference>
<dbReference type="PROSITE" id="PS50949">
    <property type="entry name" value="HTH_GNTR"/>
    <property type="match status" value="1"/>
</dbReference>
<dbReference type="InterPro" id="IPR004839">
    <property type="entry name" value="Aminotransferase_I/II_large"/>
</dbReference>
<evidence type="ECO:0000256" key="4">
    <source>
        <dbReference type="ARBA" id="ARBA00023125"/>
    </source>
</evidence>
<dbReference type="PANTHER" id="PTHR46577:SF2">
    <property type="entry name" value="TRANSCRIPTIONAL REGULATORY PROTEIN"/>
    <property type="match status" value="1"/>
</dbReference>
<dbReference type="Gene3D" id="3.40.640.10">
    <property type="entry name" value="Type I PLP-dependent aspartate aminotransferase-like (Major domain)"/>
    <property type="match status" value="1"/>
</dbReference>
<feature type="domain" description="HTH gntR-type" evidence="6">
    <location>
        <begin position="10"/>
        <end position="78"/>
    </location>
</feature>
<evidence type="ECO:0000256" key="2">
    <source>
        <dbReference type="ARBA" id="ARBA00022898"/>
    </source>
</evidence>
<evidence type="ECO:0000256" key="1">
    <source>
        <dbReference type="ARBA" id="ARBA00005384"/>
    </source>
</evidence>
<accession>A0ABV2QE41</accession>
<dbReference type="InterPro" id="IPR015421">
    <property type="entry name" value="PyrdxlP-dep_Trfase_major"/>
</dbReference>
<dbReference type="PANTHER" id="PTHR46577">
    <property type="entry name" value="HTH-TYPE TRANSCRIPTIONAL REGULATORY PROTEIN GABR"/>
    <property type="match status" value="1"/>
</dbReference>
<dbReference type="InterPro" id="IPR036388">
    <property type="entry name" value="WH-like_DNA-bd_sf"/>
</dbReference>
<dbReference type="SMART" id="SM00345">
    <property type="entry name" value="HTH_GNTR"/>
    <property type="match status" value="1"/>
</dbReference>
<dbReference type="Gene3D" id="1.10.10.10">
    <property type="entry name" value="Winged helix-like DNA-binding domain superfamily/Winged helix DNA-binding domain"/>
    <property type="match status" value="1"/>
</dbReference>
<dbReference type="InterPro" id="IPR036390">
    <property type="entry name" value="WH_DNA-bd_sf"/>
</dbReference>
<comment type="similarity">
    <text evidence="1">In the C-terminal section; belongs to the class-I pyridoxal-phosphate-dependent aminotransferase family.</text>
</comment>
<dbReference type="SUPFAM" id="SSF46785">
    <property type="entry name" value="Winged helix' DNA-binding domain"/>
    <property type="match status" value="1"/>
</dbReference>
<dbReference type="Pfam" id="PF00155">
    <property type="entry name" value="Aminotran_1_2"/>
    <property type="match status" value="1"/>
</dbReference>
<dbReference type="RefSeq" id="WP_354447290.1">
    <property type="nucleotide sequence ID" value="NZ_JBEPSH010000009.1"/>
</dbReference>
<gene>
    <name evidence="7" type="ORF">ABIE13_004434</name>
</gene>
<dbReference type="CDD" id="cd07377">
    <property type="entry name" value="WHTH_GntR"/>
    <property type="match status" value="1"/>
</dbReference>
<dbReference type="Pfam" id="PF00392">
    <property type="entry name" value="GntR"/>
    <property type="match status" value="1"/>
</dbReference>
<sequence length="469" mass="52117">MFALQHHSQVPLVQQIVTHFTGLIEQGRLRLGAKLPSIRQFAKTHSVSVFTVADAYDRLVAQGYLVSRANSGFFVKRMAAADAAATGTGVRRWAPFDAMWCLREVFENRDLALKPGCGWIPDAWLFNDGLQRGLRALAADGGDFGGYGDPLGYRPLRQTIRDVMLEQDISVSLPQILLTQGSSQALDLVARSLIKPGDSVLVDDPGYANLLHSLRFLGARLLGVPRSPDGYDLGVLESLITEHRPKVFLTQPRLHSPTGSVASLAQMHRVLNLIERHDMLLVENDIYADLDPVVRQSFASLDQLDRVIHIRSFSKALSPNLRVGYLLASADLVEDFAQMKMMSGLTSSEISERITHHVLMDGRWRKHLKSLSGRLADAHDQTAERLLQMGFKLFAQPRAGLFLWAHHPDLPDSDVVSAQAAECGIMMGPGHLYSTSLEATNWMRFNPAYCDDERIFDFLKTALAQRQAV</sequence>
<dbReference type="EMBL" id="JBEPSH010000009">
    <property type="protein sequence ID" value="MET4579306.1"/>
    <property type="molecule type" value="Genomic_DNA"/>
</dbReference>
<comment type="caution">
    <text evidence="7">The sequence shown here is derived from an EMBL/GenBank/DDBJ whole genome shotgun (WGS) entry which is preliminary data.</text>
</comment>
<keyword evidence="4 7" id="KW-0238">DNA-binding</keyword>
<reference evidence="7 8" key="1">
    <citation type="submission" date="2024-06" db="EMBL/GenBank/DDBJ databases">
        <title>Sorghum-associated microbial communities from plants grown in Nebraska, USA.</title>
        <authorList>
            <person name="Schachtman D."/>
        </authorList>
    </citation>
    <scope>NUCLEOTIDE SEQUENCE [LARGE SCALE GENOMIC DNA]</scope>
    <source>
        <strain evidence="7 8">2709</strain>
    </source>
</reference>
<dbReference type="InterPro" id="IPR051446">
    <property type="entry name" value="HTH_trans_reg/aminotransferase"/>
</dbReference>
<evidence type="ECO:0000256" key="3">
    <source>
        <dbReference type="ARBA" id="ARBA00023015"/>
    </source>
</evidence>
<keyword evidence="8" id="KW-1185">Reference proteome</keyword>
<keyword evidence="3" id="KW-0805">Transcription regulation</keyword>
<organism evidence="7 8">
    <name type="scientific">Ottowia thiooxydans</name>
    <dbReference type="NCBI Taxonomy" id="219182"/>
    <lineage>
        <taxon>Bacteria</taxon>
        <taxon>Pseudomonadati</taxon>
        <taxon>Pseudomonadota</taxon>
        <taxon>Betaproteobacteria</taxon>
        <taxon>Burkholderiales</taxon>
        <taxon>Comamonadaceae</taxon>
        <taxon>Ottowia</taxon>
    </lineage>
</organism>
<evidence type="ECO:0000259" key="6">
    <source>
        <dbReference type="PROSITE" id="PS50949"/>
    </source>
</evidence>
<dbReference type="Proteomes" id="UP001549320">
    <property type="component" value="Unassembled WGS sequence"/>
</dbReference>
<dbReference type="InterPro" id="IPR000524">
    <property type="entry name" value="Tscrpt_reg_HTH_GntR"/>
</dbReference>
<dbReference type="CDD" id="cd00609">
    <property type="entry name" value="AAT_like"/>
    <property type="match status" value="1"/>
</dbReference>
<keyword evidence="2" id="KW-0663">Pyridoxal phosphate</keyword>
<dbReference type="GO" id="GO:0003677">
    <property type="term" value="F:DNA binding"/>
    <property type="evidence" value="ECO:0007669"/>
    <property type="project" value="UniProtKB-KW"/>
</dbReference>
<evidence type="ECO:0000313" key="7">
    <source>
        <dbReference type="EMBL" id="MET4579306.1"/>
    </source>
</evidence>
<keyword evidence="5" id="KW-0804">Transcription</keyword>
<evidence type="ECO:0000256" key="5">
    <source>
        <dbReference type="ARBA" id="ARBA00023163"/>
    </source>
</evidence>
<name>A0ABV2QE41_9BURK</name>
<dbReference type="SUPFAM" id="SSF53383">
    <property type="entry name" value="PLP-dependent transferases"/>
    <property type="match status" value="1"/>
</dbReference>